<evidence type="ECO:0000259" key="1">
    <source>
        <dbReference type="Pfam" id="PF10551"/>
    </source>
</evidence>
<protein>
    <recommendedName>
        <fullName evidence="1">MULE transposase domain-containing protein</fullName>
    </recommendedName>
</protein>
<dbReference type="AlphaFoldDB" id="A0AA36A1N4"/>
<name>A0AA36A1N4_LACSI</name>
<proteinExistence type="predicted"/>
<gene>
    <name evidence="2" type="ORF">LSALG_LOCUS41388</name>
</gene>
<keyword evidence="3" id="KW-1185">Reference proteome</keyword>
<dbReference type="InterPro" id="IPR018289">
    <property type="entry name" value="MULE_transposase_dom"/>
</dbReference>
<dbReference type="Proteomes" id="UP001177003">
    <property type="component" value="Chromosome 9"/>
</dbReference>
<reference evidence="2" key="1">
    <citation type="submission" date="2023-04" db="EMBL/GenBank/DDBJ databases">
        <authorList>
            <person name="Vijverberg K."/>
            <person name="Xiong W."/>
            <person name="Schranz E."/>
        </authorList>
    </citation>
    <scope>NUCLEOTIDE SEQUENCE</scope>
</reference>
<sequence length="219" mass="25358">MSGDSLNIDVYHKGVFAPNPFVYFHPHKLPVTGLDVCNMDFKEWVSEFRDENDYVRFLDGGFDDDDNNQINIYIDDYLEPLLDWTEEEKAEEGDISTDTYEDDMDLVLSNDLSLDHEGDDVDIQWHELVDPFLSHKNCIPEIGIEDEVVDKSIKDGWIKGCRRLIGVDGCFLKDICRGELLKAVVKDANNQMYPLAWAVVLVENKETWMWFVDLLLEDI</sequence>
<dbReference type="PANTHER" id="PTHR31973">
    <property type="entry name" value="POLYPROTEIN, PUTATIVE-RELATED"/>
    <property type="match status" value="1"/>
</dbReference>
<organism evidence="2 3">
    <name type="scientific">Lactuca saligna</name>
    <name type="common">Willowleaf lettuce</name>
    <dbReference type="NCBI Taxonomy" id="75948"/>
    <lineage>
        <taxon>Eukaryota</taxon>
        <taxon>Viridiplantae</taxon>
        <taxon>Streptophyta</taxon>
        <taxon>Embryophyta</taxon>
        <taxon>Tracheophyta</taxon>
        <taxon>Spermatophyta</taxon>
        <taxon>Magnoliopsida</taxon>
        <taxon>eudicotyledons</taxon>
        <taxon>Gunneridae</taxon>
        <taxon>Pentapetalae</taxon>
        <taxon>asterids</taxon>
        <taxon>campanulids</taxon>
        <taxon>Asterales</taxon>
        <taxon>Asteraceae</taxon>
        <taxon>Cichorioideae</taxon>
        <taxon>Cichorieae</taxon>
        <taxon>Lactucinae</taxon>
        <taxon>Lactuca</taxon>
    </lineage>
</organism>
<feature type="domain" description="MULE transposase" evidence="1">
    <location>
        <begin position="165"/>
        <end position="213"/>
    </location>
</feature>
<evidence type="ECO:0000313" key="3">
    <source>
        <dbReference type="Proteomes" id="UP001177003"/>
    </source>
</evidence>
<dbReference type="Pfam" id="PF10551">
    <property type="entry name" value="MULE"/>
    <property type="match status" value="1"/>
</dbReference>
<evidence type="ECO:0000313" key="2">
    <source>
        <dbReference type="EMBL" id="CAI9302924.1"/>
    </source>
</evidence>
<accession>A0AA36A1N4</accession>
<dbReference type="PANTHER" id="PTHR31973:SF189">
    <property type="entry name" value="TRANSPOSASE, MUDR, PLANT, MULE TRANSPOSASE DOMAIN PROTEIN-RELATED"/>
    <property type="match status" value="1"/>
</dbReference>
<dbReference type="EMBL" id="OX465085">
    <property type="protein sequence ID" value="CAI9302924.1"/>
    <property type="molecule type" value="Genomic_DNA"/>
</dbReference>